<evidence type="ECO:0000256" key="2">
    <source>
        <dbReference type="ARBA" id="ARBA00022723"/>
    </source>
</evidence>
<evidence type="ECO:0000256" key="1">
    <source>
        <dbReference type="ARBA" id="ARBA00022617"/>
    </source>
</evidence>
<dbReference type="PANTHER" id="PTHR35008:SF8">
    <property type="entry name" value="ALCOHOL DEHYDROGENASE CYTOCHROME C SUBUNIT"/>
    <property type="match status" value="1"/>
</dbReference>
<keyword evidence="7" id="KW-1185">Reference proteome</keyword>
<organism evidence="6 7">
    <name type="scientific">Reichenbachiella ulvae</name>
    <dbReference type="NCBI Taxonomy" id="2980104"/>
    <lineage>
        <taxon>Bacteria</taxon>
        <taxon>Pseudomonadati</taxon>
        <taxon>Bacteroidota</taxon>
        <taxon>Cytophagia</taxon>
        <taxon>Cytophagales</taxon>
        <taxon>Reichenbachiellaceae</taxon>
        <taxon>Reichenbachiella</taxon>
    </lineage>
</organism>
<evidence type="ECO:0000313" key="6">
    <source>
        <dbReference type="EMBL" id="MCV9385158.1"/>
    </source>
</evidence>
<gene>
    <name evidence="6" type="ORF">N7U62_00710</name>
</gene>
<dbReference type="PROSITE" id="PS51007">
    <property type="entry name" value="CYTC"/>
    <property type="match status" value="1"/>
</dbReference>
<evidence type="ECO:0000256" key="4">
    <source>
        <dbReference type="PROSITE-ProRule" id="PRU00433"/>
    </source>
</evidence>
<name>A0ABT3CN59_9BACT</name>
<reference evidence="6 7" key="1">
    <citation type="submission" date="2022-10" db="EMBL/GenBank/DDBJ databases">
        <title>Comparative genomics and taxonomic characterization of three novel marine species of genus Reichenbachiella exhibiting antioxidant and polysaccharide degradation activities.</title>
        <authorList>
            <person name="Muhammad N."/>
            <person name="Lee Y.-J."/>
            <person name="Ko J."/>
            <person name="Kim S.-G."/>
        </authorList>
    </citation>
    <scope>NUCLEOTIDE SEQUENCE [LARGE SCALE GENOMIC DNA]</scope>
    <source>
        <strain evidence="6 7">ABR2-5</strain>
    </source>
</reference>
<dbReference type="PANTHER" id="PTHR35008">
    <property type="entry name" value="BLL4482 PROTEIN-RELATED"/>
    <property type="match status" value="1"/>
</dbReference>
<dbReference type="Proteomes" id="UP001300692">
    <property type="component" value="Unassembled WGS sequence"/>
</dbReference>
<dbReference type="PROSITE" id="PS51257">
    <property type="entry name" value="PROKAR_LIPOPROTEIN"/>
    <property type="match status" value="1"/>
</dbReference>
<keyword evidence="1 4" id="KW-0349">Heme</keyword>
<dbReference type="EMBL" id="JAOYOD010000001">
    <property type="protein sequence ID" value="MCV9385158.1"/>
    <property type="molecule type" value="Genomic_DNA"/>
</dbReference>
<dbReference type="InterPro" id="IPR009056">
    <property type="entry name" value="Cyt_c-like_dom"/>
</dbReference>
<comment type="caution">
    <text evidence="6">The sequence shown here is derived from an EMBL/GenBank/DDBJ whole genome shotgun (WGS) entry which is preliminary data.</text>
</comment>
<keyword evidence="2 4" id="KW-0479">Metal-binding</keyword>
<accession>A0ABT3CN59</accession>
<dbReference type="Gene3D" id="1.10.760.10">
    <property type="entry name" value="Cytochrome c-like domain"/>
    <property type="match status" value="1"/>
</dbReference>
<protein>
    <submittedName>
        <fullName evidence="6">Cytochrome c</fullName>
    </submittedName>
</protein>
<sequence>MKHFAIILALMVLFACSSDKKKQQQSPAEVAEAKTTMSPKIQKGLRVYKSNCLACHQADGSGIARVNPPLIGTKWVLGDKETLIGVVLNGLEGKIEVDSVKYNSVMNSFSYLSDEEVAALLTYVRQSWGNDASEIMAQDVAAVRSKED</sequence>
<dbReference type="RefSeq" id="WP_264135951.1">
    <property type="nucleotide sequence ID" value="NZ_JAOYOD010000001.1"/>
</dbReference>
<evidence type="ECO:0000259" key="5">
    <source>
        <dbReference type="PROSITE" id="PS51007"/>
    </source>
</evidence>
<evidence type="ECO:0000256" key="3">
    <source>
        <dbReference type="ARBA" id="ARBA00023004"/>
    </source>
</evidence>
<dbReference type="InterPro" id="IPR051459">
    <property type="entry name" value="Cytochrome_c-type_DH"/>
</dbReference>
<dbReference type="InterPro" id="IPR036909">
    <property type="entry name" value="Cyt_c-like_dom_sf"/>
</dbReference>
<dbReference type="SUPFAM" id="SSF46626">
    <property type="entry name" value="Cytochrome c"/>
    <property type="match status" value="1"/>
</dbReference>
<feature type="domain" description="Cytochrome c" evidence="5">
    <location>
        <begin position="39"/>
        <end position="128"/>
    </location>
</feature>
<proteinExistence type="predicted"/>
<evidence type="ECO:0000313" key="7">
    <source>
        <dbReference type="Proteomes" id="UP001300692"/>
    </source>
</evidence>
<dbReference type="Pfam" id="PF00034">
    <property type="entry name" value="Cytochrom_C"/>
    <property type="match status" value="1"/>
</dbReference>
<keyword evidence="3 4" id="KW-0408">Iron</keyword>